<sequence length="222" mass="24986">MSIRKTFDNQLHELSELFKSMGELTLQAIEHSSDALLDHKVVISQQVIENDDEINEYEFKIERDCYRLIALQQPVANDLRMIASILKATSDLERMGDHAVSIAKSSLVIADSQRLPDIEEKIRDMSVKVEKMVKDAIAAFFAKDAKAAKEIAERDHEIDALYKQVHNDIVEEITAGGDAEISESAAAYLSIASNYERLGDYTTNICERVLYMEDGDMVDLNA</sequence>
<accession>A0A5N1GNQ6</accession>
<evidence type="ECO:0000256" key="1">
    <source>
        <dbReference type="ARBA" id="ARBA00004496"/>
    </source>
</evidence>
<evidence type="ECO:0000256" key="4">
    <source>
        <dbReference type="ARBA" id="ARBA00022448"/>
    </source>
</evidence>
<gene>
    <name evidence="9" type="primary">phoU</name>
    <name evidence="9" type="ORF">F6I03_01750</name>
</gene>
<dbReference type="PANTHER" id="PTHR42930">
    <property type="entry name" value="PHOSPHATE-SPECIFIC TRANSPORT SYSTEM ACCESSORY PROTEIN PHOU"/>
    <property type="match status" value="1"/>
</dbReference>
<evidence type="ECO:0000256" key="2">
    <source>
        <dbReference type="ARBA" id="ARBA00008107"/>
    </source>
</evidence>
<dbReference type="RefSeq" id="WP_083290541.1">
    <property type="nucleotide sequence ID" value="NZ_VYWO01000001.1"/>
</dbReference>
<proteinExistence type="inferred from homology"/>
<dbReference type="PIRSF" id="PIRSF003107">
    <property type="entry name" value="PhoU"/>
    <property type="match status" value="1"/>
</dbReference>
<evidence type="ECO:0000256" key="6">
    <source>
        <dbReference type="ARBA" id="ARBA00022592"/>
    </source>
</evidence>
<dbReference type="Proteomes" id="UP000327148">
    <property type="component" value="Unassembled WGS sequence"/>
</dbReference>
<evidence type="ECO:0000256" key="5">
    <source>
        <dbReference type="ARBA" id="ARBA00022490"/>
    </source>
</evidence>
<dbReference type="InterPro" id="IPR038078">
    <property type="entry name" value="PhoU-like_sf"/>
</dbReference>
<keyword evidence="6 7" id="KW-0592">Phosphate transport</keyword>
<comment type="subunit">
    <text evidence="3 7">Homodimer.</text>
</comment>
<feature type="domain" description="PhoU" evidence="8">
    <location>
        <begin position="19"/>
        <end position="104"/>
    </location>
</feature>
<dbReference type="OrthoDB" id="9814256at2"/>
<evidence type="ECO:0000313" key="10">
    <source>
        <dbReference type="Proteomes" id="UP000327148"/>
    </source>
</evidence>
<dbReference type="EMBL" id="VYWO01000001">
    <property type="protein sequence ID" value="KAA9301956.1"/>
    <property type="molecule type" value="Genomic_DNA"/>
</dbReference>
<dbReference type="Pfam" id="PF01895">
    <property type="entry name" value="PhoU"/>
    <property type="match status" value="2"/>
</dbReference>
<dbReference type="STRING" id="119206.AWM72_08235"/>
<reference evidence="9 10" key="1">
    <citation type="submission" date="2019-09" db="EMBL/GenBank/DDBJ databases">
        <title>Draft genome sequence assemblies of isolates from the urinary tract.</title>
        <authorList>
            <person name="Mores C.R."/>
            <person name="Putonti C."/>
            <person name="Wolfe A.J."/>
        </authorList>
    </citation>
    <scope>NUCLEOTIDE SEQUENCE [LARGE SCALE GENOMIC DNA]</scope>
    <source>
        <strain evidence="9 10">UMB623</strain>
    </source>
</reference>
<dbReference type="Gene3D" id="1.20.58.220">
    <property type="entry name" value="Phosphate transport system protein phou homolog 2, domain 2"/>
    <property type="match status" value="1"/>
</dbReference>
<evidence type="ECO:0000256" key="7">
    <source>
        <dbReference type="PIRNR" id="PIRNR003107"/>
    </source>
</evidence>
<comment type="similarity">
    <text evidence="2 7">Belongs to the PhoU family.</text>
</comment>
<comment type="subcellular location">
    <subcellularLocation>
        <location evidence="1 7">Cytoplasm</location>
    </subcellularLocation>
</comment>
<keyword evidence="4 7" id="KW-0813">Transport</keyword>
<organism evidence="9 10">
    <name type="scientific">Aerococcus sanguinicola</name>
    <dbReference type="NCBI Taxonomy" id="119206"/>
    <lineage>
        <taxon>Bacteria</taxon>
        <taxon>Bacillati</taxon>
        <taxon>Bacillota</taxon>
        <taxon>Bacilli</taxon>
        <taxon>Lactobacillales</taxon>
        <taxon>Aerococcaceae</taxon>
        <taxon>Aerococcus</taxon>
    </lineage>
</organism>
<name>A0A5N1GNQ6_9LACT</name>
<dbReference type="GO" id="GO:0045936">
    <property type="term" value="P:negative regulation of phosphate metabolic process"/>
    <property type="evidence" value="ECO:0007669"/>
    <property type="project" value="InterPro"/>
</dbReference>
<dbReference type="SUPFAM" id="SSF109755">
    <property type="entry name" value="PhoU-like"/>
    <property type="match status" value="1"/>
</dbReference>
<dbReference type="GO" id="GO:0030643">
    <property type="term" value="P:intracellular phosphate ion homeostasis"/>
    <property type="evidence" value="ECO:0007669"/>
    <property type="project" value="InterPro"/>
</dbReference>
<dbReference type="GO" id="GO:0005737">
    <property type="term" value="C:cytoplasm"/>
    <property type="evidence" value="ECO:0007669"/>
    <property type="project" value="UniProtKB-SubCell"/>
</dbReference>
<dbReference type="NCBIfam" id="TIGR02135">
    <property type="entry name" value="phoU_full"/>
    <property type="match status" value="1"/>
</dbReference>
<protein>
    <recommendedName>
        <fullName evidence="7">Phosphate-specific transport system accessory protein PhoU</fullName>
    </recommendedName>
</protein>
<evidence type="ECO:0000313" key="9">
    <source>
        <dbReference type="EMBL" id="KAA9301956.1"/>
    </source>
</evidence>
<dbReference type="GO" id="GO:0006817">
    <property type="term" value="P:phosphate ion transport"/>
    <property type="evidence" value="ECO:0007669"/>
    <property type="project" value="UniProtKB-KW"/>
</dbReference>
<dbReference type="PANTHER" id="PTHR42930:SF3">
    <property type="entry name" value="PHOSPHATE-SPECIFIC TRANSPORT SYSTEM ACCESSORY PROTEIN PHOU"/>
    <property type="match status" value="1"/>
</dbReference>
<evidence type="ECO:0000256" key="3">
    <source>
        <dbReference type="ARBA" id="ARBA00011738"/>
    </source>
</evidence>
<dbReference type="InterPro" id="IPR028366">
    <property type="entry name" value="PhoU"/>
</dbReference>
<keyword evidence="5 7" id="KW-0963">Cytoplasm</keyword>
<dbReference type="FunFam" id="1.20.58.220:FF:000004">
    <property type="entry name" value="Phosphate-specific transport system accessory protein PhoU"/>
    <property type="match status" value="1"/>
</dbReference>
<dbReference type="InterPro" id="IPR026022">
    <property type="entry name" value="PhoU_dom"/>
</dbReference>
<dbReference type="AlphaFoldDB" id="A0A5N1GNQ6"/>
<evidence type="ECO:0000259" key="8">
    <source>
        <dbReference type="Pfam" id="PF01895"/>
    </source>
</evidence>
<comment type="caution">
    <text evidence="9">The sequence shown here is derived from an EMBL/GenBank/DDBJ whole genome shotgun (WGS) entry which is preliminary data.</text>
</comment>
<feature type="domain" description="PhoU" evidence="8">
    <location>
        <begin position="122"/>
        <end position="209"/>
    </location>
</feature>
<comment type="function">
    <text evidence="7">Plays a role in the regulation of phosphate uptake.</text>
</comment>